<dbReference type="Proteomes" id="UP001239111">
    <property type="component" value="Chromosome 3"/>
</dbReference>
<organism evidence="1 2">
    <name type="scientific">Eretmocerus hayati</name>
    <dbReference type="NCBI Taxonomy" id="131215"/>
    <lineage>
        <taxon>Eukaryota</taxon>
        <taxon>Metazoa</taxon>
        <taxon>Ecdysozoa</taxon>
        <taxon>Arthropoda</taxon>
        <taxon>Hexapoda</taxon>
        <taxon>Insecta</taxon>
        <taxon>Pterygota</taxon>
        <taxon>Neoptera</taxon>
        <taxon>Endopterygota</taxon>
        <taxon>Hymenoptera</taxon>
        <taxon>Apocrita</taxon>
        <taxon>Proctotrupomorpha</taxon>
        <taxon>Chalcidoidea</taxon>
        <taxon>Aphelinidae</taxon>
        <taxon>Aphelininae</taxon>
        <taxon>Eretmocerus</taxon>
    </lineage>
</organism>
<evidence type="ECO:0000313" key="1">
    <source>
        <dbReference type="EMBL" id="KAJ8669605.1"/>
    </source>
</evidence>
<protein>
    <submittedName>
        <fullName evidence="1">Uncharacterized protein</fullName>
    </submittedName>
</protein>
<dbReference type="EMBL" id="CM056743">
    <property type="protein sequence ID" value="KAJ8669605.1"/>
    <property type="molecule type" value="Genomic_DNA"/>
</dbReference>
<reference evidence="1" key="1">
    <citation type="submission" date="2023-04" db="EMBL/GenBank/DDBJ databases">
        <title>A chromosome-level genome assembly of the parasitoid wasp Eretmocerus hayati.</title>
        <authorList>
            <person name="Zhong Y."/>
            <person name="Liu S."/>
            <person name="Liu Y."/>
        </authorList>
    </citation>
    <scope>NUCLEOTIDE SEQUENCE</scope>
    <source>
        <strain evidence="1">ZJU_SS_LIU_2023</strain>
    </source>
</reference>
<evidence type="ECO:0000313" key="2">
    <source>
        <dbReference type="Proteomes" id="UP001239111"/>
    </source>
</evidence>
<accession>A0ACC2NEL6</accession>
<gene>
    <name evidence="1" type="ORF">QAD02_000864</name>
</gene>
<keyword evidence="2" id="KW-1185">Reference proteome</keyword>
<sequence>MRLRDPDIIHQDNERERRHRIWDAFAQVYREFASESTVHGIKYTTQARTSLERFIWLLVVGLSVVCATLLANKFYMKHKLASMRTTIVSNQYPSAKLAIPAVTLCEGNLVSRERLALFLNGKKRLYIPKELTILDFERGVEYLREMIYPSDYVFSLEMEKLQRILDANYMGLPELLEHLSPQCAELLISCSFEGENKSCMELFVPTLTPYGLCCSFNYIGPKMRPRKNSKIKRKKENMHQDERDDVDDELYSAQFGSSYIISMLLRPYNASDHLSSTTFGDGYRLIIHERYSLPGPNSLEFLLQTGYESVLGLSGTFLFSSPEILEKSRDQRGCRISRSGNIYRSENCYIECQCSEIFHYCGCMPFYAEELNRALVNECNLTHVPCLANIFSEISSLSLSDSRCGCLPDCEATRYTAALTGGPLDAAKFKSGQFFKKAAELPGSSAVHITFASQAAVLQRRELALSWINLVCE</sequence>
<comment type="caution">
    <text evidence="1">The sequence shown here is derived from an EMBL/GenBank/DDBJ whole genome shotgun (WGS) entry which is preliminary data.</text>
</comment>
<name>A0ACC2NEL6_9HYME</name>
<proteinExistence type="predicted"/>